<keyword evidence="9" id="KW-1185">Reference proteome</keyword>
<dbReference type="Proteomes" id="UP000009170">
    <property type="component" value="Unassembled WGS sequence"/>
</dbReference>
<dbReference type="SUPFAM" id="SSF63380">
    <property type="entry name" value="Riboflavin synthase domain-like"/>
    <property type="match status" value="1"/>
</dbReference>
<proteinExistence type="predicted"/>
<feature type="transmembrane region" description="Helical" evidence="6">
    <location>
        <begin position="141"/>
        <end position="167"/>
    </location>
</feature>
<feature type="domain" description="FAD-binding FR-type" evidence="7">
    <location>
        <begin position="277"/>
        <end position="390"/>
    </location>
</feature>
<keyword evidence="5 6" id="KW-0472">Membrane</keyword>
<organism evidence="8 9">
    <name type="scientific">Ostreococcus tauri</name>
    <name type="common">Marine green alga</name>
    <dbReference type="NCBI Taxonomy" id="70448"/>
    <lineage>
        <taxon>Eukaryota</taxon>
        <taxon>Viridiplantae</taxon>
        <taxon>Chlorophyta</taxon>
        <taxon>Mamiellophyceae</taxon>
        <taxon>Mamiellales</taxon>
        <taxon>Bathycoccaceae</taxon>
        <taxon>Ostreococcus</taxon>
    </lineage>
</organism>
<evidence type="ECO:0000256" key="4">
    <source>
        <dbReference type="ARBA" id="ARBA00023002"/>
    </source>
</evidence>
<gene>
    <name evidence="8" type="ORF">OT_ostta09g01890</name>
</gene>
<protein>
    <submittedName>
        <fullName evidence="8">Ferric reductase transmembrane component-like domain</fullName>
    </submittedName>
</protein>
<dbReference type="OrthoDB" id="167398at2759"/>
<evidence type="ECO:0000313" key="9">
    <source>
        <dbReference type="Proteomes" id="UP000009170"/>
    </source>
</evidence>
<evidence type="ECO:0000256" key="2">
    <source>
        <dbReference type="ARBA" id="ARBA00022692"/>
    </source>
</evidence>
<comment type="caution">
    <text evidence="8">The sequence shown here is derived from an EMBL/GenBank/DDBJ whole genome shotgun (WGS) entry which is preliminary data.</text>
</comment>
<dbReference type="PROSITE" id="PS51384">
    <property type="entry name" value="FAD_FR"/>
    <property type="match status" value="1"/>
</dbReference>
<dbReference type="STRING" id="70448.A0A090N406"/>
<feature type="transmembrane region" description="Helical" evidence="6">
    <location>
        <begin position="101"/>
        <end position="120"/>
    </location>
</feature>
<comment type="subcellular location">
    <subcellularLocation>
        <location evidence="1">Membrane</location>
        <topology evidence="1">Multi-pass membrane protein</topology>
    </subcellularLocation>
</comment>
<dbReference type="AlphaFoldDB" id="A0A090N406"/>
<dbReference type="GeneID" id="9831754"/>
<evidence type="ECO:0000259" key="7">
    <source>
        <dbReference type="PROSITE" id="PS51384"/>
    </source>
</evidence>
<reference evidence="8 9" key="2">
    <citation type="journal article" date="2014" name="BMC Genomics">
        <title>An improved genome of the model marine alga Ostreococcus tauri unfolds by assessing Illumina de novo assemblies.</title>
        <authorList>
            <person name="Blanc-Mathieu R."/>
            <person name="Verhelst B."/>
            <person name="Derelle E."/>
            <person name="Rombauts S."/>
            <person name="Bouget F.Y."/>
            <person name="Carre I."/>
            <person name="Chateau A."/>
            <person name="Eyre-Walker A."/>
            <person name="Grimsley N."/>
            <person name="Moreau H."/>
            <person name="Piegu B."/>
            <person name="Rivals E."/>
            <person name="Schackwitz W."/>
            <person name="Van de Peer Y."/>
            <person name="Piganeau G."/>
        </authorList>
    </citation>
    <scope>NUCLEOTIDE SEQUENCE [LARGE SCALE GENOMIC DNA]</scope>
    <source>
        <strain evidence="9">OTTH 0595 / CCAP 157/2 / RCC745</strain>
    </source>
</reference>
<keyword evidence="4" id="KW-0560">Oxidoreductase</keyword>
<evidence type="ECO:0000256" key="3">
    <source>
        <dbReference type="ARBA" id="ARBA00022989"/>
    </source>
</evidence>
<reference evidence="9" key="1">
    <citation type="journal article" date="2006" name="Proc. Natl. Acad. Sci. U.S.A.">
        <title>Genome analysis of the smallest free-living eukaryote Ostreococcus tauri unveils many unique features.</title>
        <authorList>
            <person name="Derelle E."/>
            <person name="Ferraz C."/>
            <person name="Rombauts S."/>
            <person name="Rouze P."/>
            <person name="Worden A.Z."/>
            <person name="Robbens S."/>
            <person name="Partensky F."/>
            <person name="Degroeve S."/>
            <person name="Echeynie S."/>
            <person name="Cooke R."/>
            <person name="Saeys Y."/>
            <person name="Wuyts J."/>
            <person name="Jabbari K."/>
            <person name="Bowler C."/>
            <person name="Panaud O."/>
            <person name="Piegu B."/>
            <person name="Ball S.G."/>
            <person name="Ral J.-P."/>
            <person name="Bouget F.-Y."/>
            <person name="Piganeau G."/>
            <person name="De Baets B."/>
            <person name="Picard A."/>
            <person name="Delseny M."/>
            <person name="Demaille J."/>
            <person name="Van de Peer Y."/>
            <person name="Moreau H."/>
        </authorList>
    </citation>
    <scope>NUCLEOTIDE SEQUENCE [LARGE SCALE GENOMIC DNA]</scope>
    <source>
        <strain evidence="9">OTTH 0595 / CCAP 157/2 / RCC745</strain>
    </source>
</reference>
<dbReference type="EMBL" id="CAID01000009">
    <property type="protein sequence ID" value="CEF99033.1"/>
    <property type="molecule type" value="Genomic_DNA"/>
</dbReference>
<dbReference type="Gene3D" id="3.40.50.80">
    <property type="entry name" value="Nucleotide-binding domain of ferredoxin-NADP reductase (FNR) module"/>
    <property type="match status" value="2"/>
</dbReference>
<sequence length="840" mass="94862">MARGRARTTYVARAVLAKLRAMRALAYTDVVSAGEEMSSGARRLSAVYEQRALVFLASAHALATLVVWAHFFYAKYRAVEKAVPIGANMYWWKRLTPPIEFGAMHAILFQMSLLPLTMARQTVAVVSQTWFARKFLPLHKVVAMHIHLGYVMVSFVFGATILFFVFFGQGCAQQVSGKEPTPGGVNTFCKKMQSEIMITGLTIMGCLLLVAITSYMRNRIKYEIFYVVHHLVFVMFALAIAHTLDDAFRAGKVRSQNFKWFSASLVWYFTDRMQAISNTRDCQVVEAHALGSDELDARKVVHLKLHRPKAFVFRVGQYVFLGVKSIDLTWHPYSIASSPHDETIDFFIEVMSSSRMDGSDSWTHKLWRDIKSGFKPIVAVNGPYGTGFNNIQDQTEVIAIGSGTGIVPMLSLAKSFVSDLIRLDARQHTLIREERMDKVRDFTENYIKEKGSLFTRLFSWRAYLSGTRGVQPERLKTLKTNWVSSHSFRDVIVYKQNSFRAEQLRKPGVNPTKMYFRRKMRRNFRAHNLDFSQLIFPLADLTAMSFLISVCVNSSIATQAMREVPLWLFFVSHCYFFLHWAHSRMSTAVWYSDFVALAASTVAFAEMYDRIVDDKLGWSIMARWGYCALSLYRFARIASDVLLDGTPRARAAASYLTRTGDSSSKLQKLTLIFVTPMADFCGVIWSDLDAIHTTLTGKFGRLAEHFVDIQVHCTSKDAYENEALIAQVKDTALYKSGALHMARPNFDAIVAGPILRQEQRDTFLGEGRPSFSTSLVAFCGSTQLGATIGKAVVCARARMNAFSRNHALVFFQENYGQATPPADRGRSRLHVKVVRKTADA</sequence>
<dbReference type="InterPro" id="IPR017927">
    <property type="entry name" value="FAD-bd_FR_type"/>
</dbReference>
<dbReference type="Pfam" id="PF01794">
    <property type="entry name" value="Ferric_reduct"/>
    <property type="match status" value="1"/>
</dbReference>
<dbReference type="InterPro" id="IPR039261">
    <property type="entry name" value="FNR_nucleotide-bd"/>
</dbReference>
<dbReference type="KEGG" id="ota:OT_ostta09g01890"/>
<evidence type="ECO:0000256" key="6">
    <source>
        <dbReference type="SAM" id="Phobius"/>
    </source>
</evidence>
<dbReference type="RefSeq" id="XP_003081176.2">
    <property type="nucleotide sequence ID" value="XM_003081128.2"/>
</dbReference>
<keyword evidence="2 6" id="KW-0812">Transmembrane</keyword>
<keyword evidence="3 6" id="KW-1133">Transmembrane helix</keyword>
<dbReference type="InterPro" id="IPR050369">
    <property type="entry name" value="RBOH/FRE"/>
</dbReference>
<accession>A0A090N406</accession>
<name>A0A090N406_OSTTA</name>
<dbReference type="PANTHER" id="PTHR11972">
    <property type="entry name" value="NADPH OXIDASE"/>
    <property type="match status" value="1"/>
</dbReference>
<dbReference type="CDD" id="cd06186">
    <property type="entry name" value="NOX_Duox_like_FAD_NADP"/>
    <property type="match status" value="1"/>
</dbReference>
<dbReference type="GO" id="GO:0016491">
    <property type="term" value="F:oxidoreductase activity"/>
    <property type="evidence" value="ECO:0007669"/>
    <property type="project" value="UniProtKB-KW"/>
</dbReference>
<dbReference type="Gene3D" id="2.40.30.10">
    <property type="entry name" value="Translation factors"/>
    <property type="match status" value="1"/>
</dbReference>
<dbReference type="InterPro" id="IPR013112">
    <property type="entry name" value="FAD-bd_8"/>
</dbReference>
<feature type="transmembrane region" description="Helical" evidence="6">
    <location>
        <begin position="224"/>
        <end position="244"/>
    </location>
</feature>
<feature type="transmembrane region" description="Helical" evidence="6">
    <location>
        <begin position="196"/>
        <end position="212"/>
    </location>
</feature>
<feature type="transmembrane region" description="Helical" evidence="6">
    <location>
        <begin position="52"/>
        <end position="73"/>
    </location>
</feature>
<dbReference type="InParanoid" id="A0A090N406"/>
<dbReference type="InterPro" id="IPR017938">
    <property type="entry name" value="Riboflavin_synthase-like_b-brl"/>
</dbReference>
<evidence type="ECO:0000256" key="1">
    <source>
        <dbReference type="ARBA" id="ARBA00004141"/>
    </source>
</evidence>
<evidence type="ECO:0000313" key="8">
    <source>
        <dbReference type="EMBL" id="CEF99033.1"/>
    </source>
</evidence>
<dbReference type="GO" id="GO:0005886">
    <property type="term" value="C:plasma membrane"/>
    <property type="evidence" value="ECO:0007669"/>
    <property type="project" value="TreeGrafter"/>
</dbReference>
<dbReference type="Pfam" id="PF08022">
    <property type="entry name" value="FAD_binding_8"/>
    <property type="match status" value="1"/>
</dbReference>
<dbReference type="SUPFAM" id="SSF52343">
    <property type="entry name" value="Ferredoxin reductase-like, C-terminal NADP-linked domain"/>
    <property type="match status" value="1"/>
</dbReference>
<evidence type="ECO:0000256" key="5">
    <source>
        <dbReference type="ARBA" id="ARBA00023136"/>
    </source>
</evidence>
<dbReference type="InterPro" id="IPR013130">
    <property type="entry name" value="Fe3_Rdtase_TM_dom"/>
</dbReference>